<dbReference type="CTD" id="152831"/>
<comment type="subcellular location">
    <subcellularLocation>
        <location evidence="1">Cell membrane</location>
        <topology evidence="1">Single-pass membrane protein</topology>
    </subcellularLocation>
</comment>
<dbReference type="InterPro" id="IPR033132">
    <property type="entry name" value="GH_1_N_CS"/>
</dbReference>
<protein>
    <recommendedName>
        <fullName evidence="14">Beta-klotho</fullName>
    </recommendedName>
</protein>
<evidence type="ECO:0000256" key="1">
    <source>
        <dbReference type="ARBA" id="ARBA00004162"/>
    </source>
</evidence>
<dbReference type="AlphaFoldDB" id="A0A8C5DP27"/>
<keyword evidence="7" id="KW-0325">Glycoprotein</keyword>
<evidence type="ECO:0000256" key="7">
    <source>
        <dbReference type="ARBA" id="ARBA00023180"/>
    </source>
</evidence>
<evidence type="ECO:0000256" key="10">
    <source>
        <dbReference type="SAM" id="Phobius"/>
    </source>
</evidence>
<accession>A0A8C5DP27</accession>
<feature type="chain" id="PRO_5034529996" description="Beta-klotho" evidence="11">
    <location>
        <begin position="26"/>
        <end position="1028"/>
    </location>
</feature>
<evidence type="ECO:0000256" key="4">
    <source>
        <dbReference type="ARBA" id="ARBA00022737"/>
    </source>
</evidence>
<keyword evidence="11" id="KW-0732">Signal</keyword>
<organism evidence="12 13">
    <name type="scientific">Gouania willdenowi</name>
    <name type="common">Blunt-snouted clingfish</name>
    <name type="synonym">Lepadogaster willdenowi</name>
    <dbReference type="NCBI Taxonomy" id="441366"/>
    <lineage>
        <taxon>Eukaryota</taxon>
        <taxon>Metazoa</taxon>
        <taxon>Chordata</taxon>
        <taxon>Craniata</taxon>
        <taxon>Vertebrata</taxon>
        <taxon>Euteleostomi</taxon>
        <taxon>Actinopterygii</taxon>
        <taxon>Neopterygii</taxon>
        <taxon>Teleostei</taxon>
        <taxon>Neoteleostei</taxon>
        <taxon>Acanthomorphata</taxon>
        <taxon>Ovalentaria</taxon>
        <taxon>Blenniimorphae</taxon>
        <taxon>Blenniiformes</taxon>
        <taxon>Gobiesocoidei</taxon>
        <taxon>Gobiesocidae</taxon>
        <taxon>Gobiesocinae</taxon>
        <taxon>Gouania</taxon>
    </lineage>
</organism>
<reference evidence="12" key="3">
    <citation type="submission" date="2025-09" db="UniProtKB">
        <authorList>
            <consortium name="Ensembl"/>
        </authorList>
    </citation>
    <scope>IDENTIFICATION</scope>
</reference>
<name>A0A8C5DP27_GOUWI</name>
<proteinExistence type="inferred from homology"/>
<reference evidence="12" key="1">
    <citation type="submission" date="2020-06" db="EMBL/GenBank/DDBJ databases">
        <authorList>
            <consortium name="Wellcome Sanger Institute Data Sharing"/>
        </authorList>
    </citation>
    <scope>NUCLEOTIDE SEQUENCE [LARGE SCALE GENOMIC DNA]</scope>
</reference>
<dbReference type="PANTHER" id="PTHR10353">
    <property type="entry name" value="GLYCOSYL HYDROLASE"/>
    <property type="match status" value="1"/>
</dbReference>
<dbReference type="FunFam" id="3.20.20.80:FF:000042">
    <property type="entry name" value="Klotho"/>
    <property type="match status" value="1"/>
</dbReference>
<dbReference type="GO" id="GO:0004553">
    <property type="term" value="F:hydrolase activity, hydrolyzing O-glycosyl compounds"/>
    <property type="evidence" value="ECO:0007669"/>
    <property type="project" value="InterPro"/>
</dbReference>
<dbReference type="Pfam" id="PF00232">
    <property type="entry name" value="Glyco_hydro_1"/>
    <property type="match status" value="3"/>
</dbReference>
<dbReference type="Ensembl" id="ENSGWIT00000010805.1">
    <property type="protein sequence ID" value="ENSGWIP00000009696.1"/>
    <property type="gene ID" value="ENSGWIG00000005761.1"/>
</dbReference>
<evidence type="ECO:0000256" key="8">
    <source>
        <dbReference type="ARBA" id="ARBA00060858"/>
    </source>
</evidence>
<comment type="similarity">
    <text evidence="8">Belongs to the glycosyl hydrolase 1 family. Klotho subfamily.</text>
</comment>
<evidence type="ECO:0000313" key="13">
    <source>
        <dbReference type="Proteomes" id="UP000694680"/>
    </source>
</evidence>
<keyword evidence="13" id="KW-1185">Reference proteome</keyword>
<evidence type="ECO:0000256" key="5">
    <source>
        <dbReference type="ARBA" id="ARBA00022989"/>
    </source>
</evidence>
<dbReference type="PROSITE" id="PS00653">
    <property type="entry name" value="GLYCOSYL_HYDROL_F1_2"/>
    <property type="match status" value="1"/>
</dbReference>
<gene>
    <name evidence="12" type="primary">klb</name>
</gene>
<dbReference type="RefSeq" id="XP_028316351.1">
    <property type="nucleotide sequence ID" value="XM_028460550.1"/>
</dbReference>
<dbReference type="PANTHER" id="PTHR10353:SF68">
    <property type="entry name" value="BETA-KLOTHO"/>
    <property type="match status" value="1"/>
</dbReference>
<dbReference type="FunFam" id="3.20.20.80:FF:000062">
    <property type="entry name" value="Klotho"/>
    <property type="match status" value="1"/>
</dbReference>
<evidence type="ECO:0000256" key="9">
    <source>
        <dbReference type="SAM" id="MobiDB-lite"/>
    </source>
</evidence>
<evidence type="ECO:0000256" key="6">
    <source>
        <dbReference type="ARBA" id="ARBA00023136"/>
    </source>
</evidence>
<evidence type="ECO:0000256" key="3">
    <source>
        <dbReference type="ARBA" id="ARBA00022692"/>
    </source>
</evidence>
<dbReference type="GO" id="GO:0005886">
    <property type="term" value="C:plasma membrane"/>
    <property type="evidence" value="ECO:0007669"/>
    <property type="project" value="UniProtKB-SubCell"/>
</dbReference>
<evidence type="ECO:0008006" key="14">
    <source>
        <dbReference type="Google" id="ProtNLM"/>
    </source>
</evidence>
<feature type="signal peptide" evidence="11">
    <location>
        <begin position="1"/>
        <end position="25"/>
    </location>
</feature>
<dbReference type="Proteomes" id="UP000694680">
    <property type="component" value="Chromosome 10"/>
</dbReference>
<feature type="compositionally biased region" description="Polar residues" evidence="9">
    <location>
        <begin position="801"/>
        <end position="810"/>
    </location>
</feature>
<evidence type="ECO:0000256" key="11">
    <source>
        <dbReference type="SAM" id="SignalP"/>
    </source>
</evidence>
<keyword evidence="4" id="KW-0677">Repeat</keyword>
<dbReference type="GO" id="GO:0005975">
    <property type="term" value="P:carbohydrate metabolic process"/>
    <property type="evidence" value="ECO:0007669"/>
    <property type="project" value="InterPro"/>
</dbReference>
<keyword evidence="5 10" id="KW-1133">Transmembrane helix</keyword>
<keyword evidence="6 10" id="KW-0472">Membrane</keyword>
<reference evidence="12" key="2">
    <citation type="submission" date="2025-08" db="UniProtKB">
        <authorList>
            <consortium name="Ensembl"/>
        </authorList>
    </citation>
    <scope>IDENTIFICATION</scope>
</reference>
<keyword evidence="2" id="KW-1003">Cell membrane</keyword>
<feature type="transmembrane region" description="Helical" evidence="10">
    <location>
        <begin position="969"/>
        <end position="994"/>
    </location>
</feature>
<dbReference type="InterPro" id="IPR001360">
    <property type="entry name" value="Glyco_hydro_1"/>
</dbReference>
<keyword evidence="3 10" id="KW-0812">Transmembrane</keyword>
<dbReference type="SUPFAM" id="SSF51445">
    <property type="entry name" value="(Trans)glycosidases"/>
    <property type="match status" value="2"/>
</dbReference>
<dbReference type="OrthoDB" id="65569at2759"/>
<evidence type="ECO:0000313" key="12">
    <source>
        <dbReference type="Ensembl" id="ENSGWIP00000009696.1"/>
    </source>
</evidence>
<feature type="region of interest" description="Disordered" evidence="9">
    <location>
        <begin position="801"/>
        <end position="822"/>
    </location>
</feature>
<sequence>MLIGISRCQWLLHLLMVCGWHEVFSLLGEGRNIWQQPKPGSITKDQQFLHDTFPPGFLWGSGTSAFQTEGAWDKNGKGASIWDHFTHNSFTGNMTGDTADVASDSYNHWKEDIEALHHLNVGFYSFSLSWPRLFPNGSGQPNAVAVKHYTNLLKKLQEKKIKPVVTLHHWDLPQVLQEQYGGWKNSTLLGLFEEYAAFCFHTFGRDVRYWITMHNPYLMAVQGYETGVHAPGEMGGTAVSLIVAHNLIRAHAKAWHIYNTNFRPTQGGKVSIVLGSHWVEPQRGQPTPAKVDLCQESIEAVLGWFASPIFGDGDYPASLKSKHGSLLPMFTPEEKIWVQKTADFFALSFGPNNLRLGRDLIHYGQTVTPDLRRLLSWIRLEYGDLKVLIAEGGWFSESSVGREDTIAIYLMKSFINQVLQAIRFDGVQVFGYTAWSLVDGYEWNYGYTVRRGLFYVDFSQPNRTRNPKTSAQYYRLIITKNGFPQDESADVAKGHFPCTFHWGIADSTLEVRYFPFSPQFTDPYLYTWNLTGDGSLHPVPGVELSTRQTQCTDYLAINGHLRLLSSIGVSHYRFALNWSLILPQGDHSVVNTEALRYYRCVLKELSRLNVEPVVIIYYPKHQALNMGLPVQLYQSGGWLNESTVEAFQQYAELCYQELGTWVQYWITINEPNRLADIYTKGKHQASHNLLMAHAKAWRLYERKFYSQQRAKVSLALHADWAIPANFFLESHTTAAERFLLFELGRFLDPLIGPEYVNKPVNEARVMDLPESSPLSFTPAERKELKGALDFIALNHFTTRLVSPHPSTKQKTPPDPDYEVLSDPTWPSSRLGQAVVPWGFRRMLSWVTMRYGGTLPIIVTGSGVDDQAPAEDVLRQYYLRSYLKEALKAIHLDGVNLQGFYMWKLQDRHNPQFGLFSSIHHQSKAKASVAVYREFITNRGFSNNDTVQPCRLSAVQELCSVCSWMFRHKAVLVFGGCLLLTLFMMAALIIFVIITKKNGMRGRERRKSRRNRRRRKEGPIVCLCPSVDL</sequence>
<evidence type="ECO:0000256" key="2">
    <source>
        <dbReference type="ARBA" id="ARBA00022475"/>
    </source>
</evidence>
<dbReference type="Gene3D" id="3.20.20.80">
    <property type="entry name" value="Glycosidases"/>
    <property type="match status" value="3"/>
</dbReference>
<dbReference type="GeneID" id="114471669"/>
<dbReference type="InterPro" id="IPR017853">
    <property type="entry name" value="GH"/>
</dbReference>